<keyword evidence="2" id="KW-0812">Transmembrane</keyword>
<evidence type="ECO:0000313" key="4">
    <source>
        <dbReference type="EMBL" id="PRI10045.1"/>
    </source>
</evidence>
<sequence>MTATHPLHRPVPFIAVCLSLAVALALVATLAVWAIVGGATASALQGSERTISSDPVSAVSAAAPSTTATTSGSAQTTATTSGSTAATASTGTHDGAAAHAR</sequence>
<evidence type="ECO:0000256" key="1">
    <source>
        <dbReference type="SAM" id="MobiDB-lite"/>
    </source>
</evidence>
<dbReference type="AlphaFoldDB" id="A0A2S9QKD6"/>
<feature type="region of interest" description="Disordered" evidence="1">
    <location>
        <begin position="46"/>
        <end position="101"/>
    </location>
</feature>
<dbReference type="Proteomes" id="UP000238650">
    <property type="component" value="Unassembled WGS sequence"/>
</dbReference>
<dbReference type="RefSeq" id="WP_105806458.1">
    <property type="nucleotide sequence ID" value="NZ_MWZD01000024.1"/>
</dbReference>
<organism evidence="3 5">
    <name type="scientific">Leucobacter massiliensis</name>
    <dbReference type="NCBI Taxonomy" id="1686285"/>
    <lineage>
        <taxon>Bacteria</taxon>
        <taxon>Bacillati</taxon>
        <taxon>Actinomycetota</taxon>
        <taxon>Actinomycetes</taxon>
        <taxon>Micrococcales</taxon>
        <taxon>Microbacteriaceae</taxon>
        <taxon>Leucobacter</taxon>
    </lineage>
</organism>
<dbReference type="EMBL" id="MWZD01000024">
    <property type="protein sequence ID" value="PRI10042.1"/>
    <property type="molecule type" value="Genomic_DNA"/>
</dbReference>
<keyword evidence="2" id="KW-0472">Membrane</keyword>
<reference evidence="3 5" key="1">
    <citation type="journal article" date="2017" name="New Microbes New Infect">
        <title>Genome sequence of 'Leucobacter massiliensis' sp. nov. isolated from human pharynx after travel to the 2014 Hajj.</title>
        <authorList>
            <person name="Leangapichart T."/>
            <person name="Gautret P."/>
            <person name="Nguyen T.T."/>
            <person name="Armstrong N."/>
            <person name="Rolain J.M."/>
        </authorList>
    </citation>
    <scope>NUCLEOTIDE SEQUENCE [LARGE SCALE GENOMIC DNA]</scope>
    <source>
        <strain evidence="3 5">122RC15</strain>
    </source>
</reference>
<evidence type="ECO:0000313" key="3">
    <source>
        <dbReference type="EMBL" id="PRI10042.1"/>
    </source>
</evidence>
<feature type="transmembrane region" description="Helical" evidence="2">
    <location>
        <begin position="12"/>
        <end position="36"/>
    </location>
</feature>
<evidence type="ECO:0000256" key="2">
    <source>
        <dbReference type="SAM" id="Phobius"/>
    </source>
</evidence>
<accession>A0A2S9QKD6</accession>
<keyword evidence="5" id="KW-1185">Reference proteome</keyword>
<protein>
    <submittedName>
        <fullName evidence="3">Uncharacterized protein</fullName>
    </submittedName>
</protein>
<dbReference type="EMBL" id="MWZD01000024">
    <property type="protein sequence ID" value="PRI10045.1"/>
    <property type="molecule type" value="Genomic_DNA"/>
</dbReference>
<proteinExistence type="predicted"/>
<evidence type="ECO:0000313" key="5">
    <source>
        <dbReference type="Proteomes" id="UP000238650"/>
    </source>
</evidence>
<gene>
    <name evidence="3" type="ORF">B4915_14065</name>
    <name evidence="4" type="ORF">B4915_14090</name>
</gene>
<comment type="caution">
    <text evidence="3">The sequence shown here is derived from an EMBL/GenBank/DDBJ whole genome shotgun (WGS) entry which is preliminary data.</text>
</comment>
<feature type="compositionally biased region" description="Low complexity" evidence="1">
    <location>
        <begin position="52"/>
        <end position="101"/>
    </location>
</feature>
<keyword evidence="2" id="KW-1133">Transmembrane helix</keyword>
<name>A0A2S9QKD6_9MICO</name>